<feature type="transmembrane region" description="Helical" evidence="1">
    <location>
        <begin position="161"/>
        <end position="181"/>
    </location>
</feature>
<keyword evidence="1" id="KW-0812">Transmembrane</keyword>
<organism evidence="3 4">
    <name type="scientific">Collinsella acetigenes</name>
    <dbReference type="NCBI Taxonomy" id="2713419"/>
    <lineage>
        <taxon>Bacteria</taxon>
        <taxon>Bacillati</taxon>
        <taxon>Actinomycetota</taxon>
        <taxon>Coriobacteriia</taxon>
        <taxon>Coriobacteriales</taxon>
        <taxon>Coriobacteriaceae</taxon>
        <taxon>Collinsella</taxon>
    </lineage>
</organism>
<feature type="transmembrane region" description="Helical" evidence="1">
    <location>
        <begin position="93"/>
        <end position="111"/>
    </location>
</feature>
<dbReference type="Proteomes" id="UP000546970">
    <property type="component" value="Unassembled WGS sequence"/>
</dbReference>
<evidence type="ECO:0000313" key="4">
    <source>
        <dbReference type="Proteomes" id="UP000546970"/>
    </source>
</evidence>
<accession>A0A7X9YIA0</accession>
<name>A0A7X9YIA0_9ACTN</name>
<feature type="transmembrane region" description="Helical" evidence="1">
    <location>
        <begin position="42"/>
        <end position="58"/>
    </location>
</feature>
<reference evidence="3 4" key="1">
    <citation type="submission" date="2020-04" db="EMBL/GenBank/DDBJ databases">
        <title>Collinsella sp. KGMB02528 nov., an anaerobic actinobacterium isolated from human feces.</title>
        <authorList>
            <person name="Han K.-I."/>
            <person name="Eom M.K."/>
            <person name="Kim J.-S."/>
            <person name="Lee K.C."/>
            <person name="Suh M.K."/>
            <person name="Park S.-H."/>
            <person name="Lee J.H."/>
            <person name="Kang S.W."/>
            <person name="Park J.-E."/>
            <person name="Oh B.S."/>
            <person name="Yu S.Y."/>
            <person name="Choi S.-H."/>
            <person name="Lee D.H."/>
            <person name="Yoon H."/>
            <person name="Kim B.-Y."/>
            <person name="Lee J.H."/>
            <person name="Lee J.-S."/>
        </authorList>
    </citation>
    <scope>NUCLEOTIDE SEQUENCE [LARGE SCALE GENOMIC DNA]</scope>
    <source>
        <strain evidence="3 4">KGMB02528</strain>
    </source>
</reference>
<feature type="transmembrane region" description="Helical" evidence="1">
    <location>
        <begin position="202"/>
        <end position="226"/>
    </location>
</feature>
<gene>
    <name evidence="3" type="ORF">HF320_04850</name>
</gene>
<dbReference type="Pfam" id="PF07786">
    <property type="entry name" value="HGSNAT_cat"/>
    <property type="match status" value="1"/>
</dbReference>
<sequence>MHIIDDMRGFTIISMVSFHICYDLAYLYALPMDWFTLGSFQDIWRCSISWTFLFLAGWSTSFSRNNLKRGLLYSAMALLVWIATSVASVDTPVNYGILFCMGASTLLFACLEKIKTPHPLLITIVALAAFFLTYQIPRVTYPIEHLAWLGFPSPTFMSGDYYPLIPYFFMYMVGAGCARLFNERAKEYPSWATRRWSRLLEWIGTKSLLIYLIHQPLALLALELIFGN</sequence>
<feature type="transmembrane region" description="Helical" evidence="1">
    <location>
        <begin position="120"/>
        <end position="141"/>
    </location>
</feature>
<feature type="transmembrane region" description="Helical" evidence="1">
    <location>
        <begin position="12"/>
        <end position="30"/>
    </location>
</feature>
<evidence type="ECO:0000313" key="3">
    <source>
        <dbReference type="EMBL" id="NMF55654.1"/>
    </source>
</evidence>
<protein>
    <submittedName>
        <fullName evidence="3">DUF1624 domain-containing protein</fullName>
    </submittedName>
</protein>
<dbReference type="AlphaFoldDB" id="A0A7X9YIA0"/>
<dbReference type="InterPro" id="IPR012429">
    <property type="entry name" value="HGSNAT_cat"/>
</dbReference>
<comment type="caution">
    <text evidence="3">The sequence shown here is derived from an EMBL/GenBank/DDBJ whole genome shotgun (WGS) entry which is preliminary data.</text>
</comment>
<keyword evidence="4" id="KW-1185">Reference proteome</keyword>
<evidence type="ECO:0000256" key="1">
    <source>
        <dbReference type="SAM" id="Phobius"/>
    </source>
</evidence>
<proteinExistence type="predicted"/>
<keyword evidence="1" id="KW-0472">Membrane</keyword>
<keyword evidence="1" id="KW-1133">Transmembrane helix</keyword>
<evidence type="ECO:0000259" key="2">
    <source>
        <dbReference type="Pfam" id="PF07786"/>
    </source>
</evidence>
<feature type="domain" description="Heparan-alpha-glucosaminide N-acetyltransferase catalytic" evidence="2">
    <location>
        <begin position="2"/>
        <end position="216"/>
    </location>
</feature>
<feature type="transmembrane region" description="Helical" evidence="1">
    <location>
        <begin position="70"/>
        <end position="87"/>
    </location>
</feature>
<dbReference type="EMBL" id="JABBCP010000002">
    <property type="protein sequence ID" value="NMF55654.1"/>
    <property type="molecule type" value="Genomic_DNA"/>
</dbReference>